<dbReference type="Pfam" id="PF00583">
    <property type="entry name" value="Acetyltransf_1"/>
    <property type="match status" value="1"/>
</dbReference>
<evidence type="ECO:0000313" key="5">
    <source>
        <dbReference type="Proteomes" id="UP000238312"/>
    </source>
</evidence>
<dbReference type="CDD" id="cd04301">
    <property type="entry name" value="NAT_SF"/>
    <property type="match status" value="1"/>
</dbReference>
<organism evidence="4 5">
    <name type="scientific">Nonomuraea fuscirosea</name>
    <dbReference type="NCBI Taxonomy" id="1291556"/>
    <lineage>
        <taxon>Bacteria</taxon>
        <taxon>Bacillati</taxon>
        <taxon>Actinomycetota</taxon>
        <taxon>Actinomycetes</taxon>
        <taxon>Streptosporangiales</taxon>
        <taxon>Streptosporangiaceae</taxon>
        <taxon>Nonomuraea</taxon>
    </lineage>
</organism>
<keyword evidence="2" id="KW-0012">Acyltransferase</keyword>
<reference evidence="4 5" key="1">
    <citation type="submission" date="2018-03" db="EMBL/GenBank/DDBJ databases">
        <title>Genomic Encyclopedia of Type Strains, Phase III (KMG-III): the genomes of soil and plant-associated and newly described type strains.</title>
        <authorList>
            <person name="Whitman W."/>
        </authorList>
    </citation>
    <scope>NUCLEOTIDE SEQUENCE [LARGE SCALE GENOMIC DNA]</scope>
    <source>
        <strain evidence="4 5">CGMCC 4.7104</strain>
    </source>
</reference>
<name>A0A2T0N509_9ACTN</name>
<accession>A0A2T0N509</accession>
<evidence type="ECO:0000256" key="2">
    <source>
        <dbReference type="ARBA" id="ARBA00023315"/>
    </source>
</evidence>
<dbReference type="OrthoDB" id="9805924at2"/>
<dbReference type="InterPro" id="IPR016181">
    <property type="entry name" value="Acyl_CoA_acyltransferase"/>
</dbReference>
<dbReference type="Gene3D" id="3.40.630.30">
    <property type="match status" value="1"/>
</dbReference>
<dbReference type="InterPro" id="IPR050832">
    <property type="entry name" value="Bact_Acetyltransf"/>
</dbReference>
<dbReference type="AlphaFoldDB" id="A0A2T0N509"/>
<sequence length="191" mass="20468">MTIAPEIEIRPLPEGAAADGGLMSELAGLVNEVYADAEAGLWAGGAARTSAAEIAGYVGAGEIVVALVDGRIAGCVRVRELDAGTGEFGMLAASPRHRGIGLGRELVRFAERRGRSRGHAEMQLELLVPREWRHPSKEFLAGWYGRIGYRPVGTGAVERDYPHLSPHLATPCDFVIYRKNLGPALEPADRT</sequence>
<dbReference type="PROSITE" id="PS51186">
    <property type="entry name" value="GNAT"/>
    <property type="match status" value="1"/>
</dbReference>
<evidence type="ECO:0000313" key="4">
    <source>
        <dbReference type="EMBL" id="PRX67442.1"/>
    </source>
</evidence>
<dbReference type="EMBL" id="PVNG01000004">
    <property type="protein sequence ID" value="PRX67442.1"/>
    <property type="molecule type" value="Genomic_DNA"/>
</dbReference>
<dbReference type="PANTHER" id="PTHR43877">
    <property type="entry name" value="AMINOALKYLPHOSPHONATE N-ACETYLTRANSFERASE-RELATED-RELATED"/>
    <property type="match status" value="1"/>
</dbReference>
<dbReference type="RefSeq" id="WP_106237507.1">
    <property type="nucleotide sequence ID" value="NZ_JBFAIL010000028.1"/>
</dbReference>
<evidence type="ECO:0000256" key="1">
    <source>
        <dbReference type="ARBA" id="ARBA00022679"/>
    </source>
</evidence>
<comment type="caution">
    <text evidence="4">The sequence shown here is derived from an EMBL/GenBank/DDBJ whole genome shotgun (WGS) entry which is preliminary data.</text>
</comment>
<proteinExistence type="predicted"/>
<feature type="domain" description="N-acetyltransferase" evidence="3">
    <location>
        <begin position="7"/>
        <end position="182"/>
    </location>
</feature>
<dbReference type="SUPFAM" id="SSF55729">
    <property type="entry name" value="Acyl-CoA N-acyltransferases (Nat)"/>
    <property type="match status" value="1"/>
</dbReference>
<protein>
    <submittedName>
        <fullName evidence="4">Acetyltransferase (GNAT) family protein</fullName>
    </submittedName>
</protein>
<dbReference type="GO" id="GO:0016747">
    <property type="term" value="F:acyltransferase activity, transferring groups other than amino-acyl groups"/>
    <property type="evidence" value="ECO:0007669"/>
    <property type="project" value="InterPro"/>
</dbReference>
<dbReference type="Proteomes" id="UP000238312">
    <property type="component" value="Unassembled WGS sequence"/>
</dbReference>
<evidence type="ECO:0000259" key="3">
    <source>
        <dbReference type="PROSITE" id="PS51186"/>
    </source>
</evidence>
<keyword evidence="5" id="KW-1185">Reference proteome</keyword>
<gene>
    <name evidence="4" type="ORF">B0I32_104198</name>
</gene>
<keyword evidence="1 4" id="KW-0808">Transferase</keyword>
<dbReference type="PANTHER" id="PTHR43877:SF2">
    <property type="entry name" value="AMINOALKYLPHOSPHONATE N-ACETYLTRANSFERASE-RELATED"/>
    <property type="match status" value="1"/>
</dbReference>
<dbReference type="InterPro" id="IPR000182">
    <property type="entry name" value="GNAT_dom"/>
</dbReference>